<evidence type="ECO:0000313" key="7">
    <source>
        <dbReference type="EMBL" id="KAK9815421.1"/>
    </source>
</evidence>
<feature type="compositionally biased region" description="Basic and acidic residues" evidence="5">
    <location>
        <begin position="256"/>
        <end position="282"/>
    </location>
</feature>
<dbReference type="PANTHER" id="PTHR12805:SF0">
    <property type="entry name" value="DNA_RNA-BINDING PROTEIN KIN17"/>
    <property type="match status" value="1"/>
</dbReference>
<dbReference type="GO" id="GO:0006260">
    <property type="term" value="P:DNA replication"/>
    <property type="evidence" value="ECO:0007669"/>
    <property type="project" value="TreeGrafter"/>
</dbReference>
<dbReference type="GO" id="GO:0005634">
    <property type="term" value="C:nucleus"/>
    <property type="evidence" value="ECO:0007669"/>
    <property type="project" value="TreeGrafter"/>
</dbReference>
<dbReference type="GO" id="GO:0006974">
    <property type="term" value="P:DNA damage response"/>
    <property type="evidence" value="ECO:0007669"/>
    <property type="project" value="TreeGrafter"/>
</dbReference>
<dbReference type="InterPro" id="IPR037321">
    <property type="entry name" value="KIN17-like"/>
</dbReference>
<dbReference type="FunFam" id="1.10.10.2030:FF:000001">
    <property type="entry name" value="DNA/RNA-binding protein KIN17, putative"/>
    <property type="match status" value="1"/>
</dbReference>
<gene>
    <name evidence="7" type="ORF">WJX72_003398</name>
</gene>
<dbReference type="Gene3D" id="2.30.30.140">
    <property type="match status" value="1"/>
</dbReference>
<dbReference type="InterPro" id="IPR056767">
    <property type="entry name" value="C2H2-Znf_KIN17"/>
</dbReference>
<organism evidence="7 8">
    <name type="scientific">[Myrmecia] bisecta</name>
    <dbReference type="NCBI Taxonomy" id="41462"/>
    <lineage>
        <taxon>Eukaryota</taxon>
        <taxon>Viridiplantae</taxon>
        <taxon>Chlorophyta</taxon>
        <taxon>core chlorophytes</taxon>
        <taxon>Trebouxiophyceae</taxon>
        <taxon>Trebouxiales</taxon>
        <taxon>Trebouxiaceae</taxon>
        <taxon>Myrmecia</taxon>
    </lineage>
</organism>
<comment type="caution">
    <text evidence="7">The sequence shown here is derived from an EMBL/GenBank/DDBJ whole genome shotgun (WGS) entry which is preliminary data.</text>
</comment>
<evidence type="ECO:0000256" key="1">
    <source>
        <dbReference type="ARBA" id="ARBA00008517"/>
    </source>
</evidence>
<dbReference type="PANTHER" id="PTHR12805">
    <property type="entry name" value="KIN17 KIN, ANTIGENIC DETERMINANT OF RECA PROTEIN HOMOLOG"/>
    <property type="match status" value="1"/>
</dbReference>
<keyword evidence="8" id="KW-1185">Reference proteome</keyword>
<dbReference type="Pfam" id="PF10357">
    <property type="entry name" value="WH_KIN17"/>
    <property type="match status" value="1"/>
</dbReference>
<dbReference type="Pfam" id="PF18131">
    <property type="entry name" value="KN17_SH3"/>
    <property type="match status" value="1"/>
</dbReference>
<comment type="similarity">
    <text evidence="1">Belongs to the KIN17 family.</text>
</comment>
<dbReference type="InterPro" id="IPR013087">
    <property type="entry name" value="Znf_C2H2_type"/>
</dbReference>
<keyword evidence="2" id="KW-0479">Metal-binding</keyword>
<keyword evidence="4" id="KW-0862">Zinc</keyword>
<dbReference type="FunFam" id="2.30.30.30:FF:000021">
    <property type="entry name" value="DNA/RNA-binding protein KIN17, putative"/>
    <property type="match status" value="1"/>
</dbReference>
<proteinExistence type="inferred from homology"/>
<dbReference type="InterPro" id="IPR041330">
    <property type="entry name" value="KN17_SH3"/>
</dbReference>
<evidence type="ECO:0000256" key="4">
    <source>
        <dbReference type="ARBA" id="ARBA00022833"/>
    </source>
</evidence>
<name>A0AAW1Q172_9CHLO</name>
<dbReference type="GO" id="GO:0003690">
    <property type="term" value="F:double-stranded DNA binding"/>
    <property type="evidence" value="ECO:0007669"/>
    <property type="project" value="TreeGrafter"/>
</dbReference>
<feature type="region of interest" description="Disordered" evidence="5">
    <location>
        <begin position="239"/>
        <end position="293"/>
    </location>
</feature>
<dbReference type="InterPro" id="IPR019447">
    <property type="entry name" value="DNA/RNA-bd_Kin17_WH-like_dom"/>
</dbReference>
<evidence type="ECO:0000256" key="5">
    <source>
        <dbReference type="SAM" id="MobiDB-lite"/>
    </source>
</evidence>
<dbReference type="InterPro" id="IPR041995">
    <property type="entry name" value="KOW_KIN17"/>
</dbReference>
<dbReference type="Pfam" id="PF25095">
    <property type="entry name" value="C2H2-zf_KIN17"/>
    <property type="match status" value="1"/>
</dbReference>
<dbReference type="InterPro" id="IPR036236">
    <property type="entry name" value="Znf_C2H2_sf"/>
</dbReference>
<feature type="region of interest" description="Disordered" evidence="5">
    <location>
        <begin position="182"/>
        <end position="202"/>
    </location>
</feature>
<reference evidence="7 8" key="1">
    <citation type="journal article" date="2024" name="Nat. Commun.">
        <title>Phylogenomics reveals the evolutionary origins of lichenization in chlorophyte algae.</title>
        <authorList>
            <person name="Puginier C."/>
            <person name="Libourel C."/>
            <person name="Otte J."/>
            <person name="Skaloud P."/>
            <person name="Haon M."/>
            <person name="Grisel S."/>
            <person name="Petersen M."/>
            <person name="Berrin J.G."/>
            <person name="Delaux P.M."/>
            <person name="Dal Grande F."/>
            <person name="Keller J."/>
        </authorList>
    </citation>
    <scope>NUCLEOTIDE SEQUENCE [LARGE SCALE GENOMIC DNA]</scope>
    <source>
        <strain evidence="7 8">SAG 2043</strain>
    </source>
</reference>
<dbReference type="PROSITE" id="PS00028">
    <property type="entry name" value="ZINC_FINGER_C2H2_1"/>
    <property type="match status" value="1"/>
</dbReference>
<dbReference type="Gene3D" id="2.30.30.30">
    <property type="match status" value="1"/>
</dbReference>
<dbReference type="InterPro" id="IPR038254">
    <property type="entry name" value="KIN17_WH-like_sf"/>
</dbReference>
<keyword evidence="3" id="KW-0863">Zinc-finger</keyword>
<sequence>MGKNDFLTPKAIGNRIKAKGLQKLRWYCQMCQKQCRDENGFKCHLTSESHKRQMAVFGLSGERVVEGYSEEFEASFLEHLRVSHPSARVSAKIVYNEFINDRNHIHMNATKWLTLTEFVTYLGREGKCKVDETPKGWFISLIQRDPMADLVGEKRLKRDQAEKEEEERLQADIQSQIERARKVARVDQSSPSGGSELQRDADGQPVTIALQASRAGAAAAAKLAAGPSRLNPAFAKEDKLEKQNNQAGPSSGKPKSKVEELMEREKLLSKQRAERSAREAKQAADAQPSTSGREVPWLQEGIVVKVMSKELQQHGYYKKKGVVDRIKQKYLGVVRMLDSGDVLQVDQAQLETVLPQAGGSIMVLAGKYRGLKAQMLGINEDKFQAQVQIKGGEHAGEEVWLDYEHLSKLHLEAKS</sequence>
<dbReference type="AlphaFoldDB" id="A0AAW1Q172"/>
<dbReference type="CDD" id="cd13155">
    <property type="entry name" value="KOW_KIN17"/>
    <property type="match status" value="1"/>
</dbReference>
<evidence type="ECO:0000256" key="3">
    <source>
        <dbReference type="ARBA" id="ARBA00022771"/>
    </source>
</evidence>
<dbReference type="EMBL" id="JALJOR010000006">
    <property type="protein sequence ID" value="KAK9815421.1"/>
    <property type="molecule type" value="Genomic_DNA"/>
</dbReference>
<evidence type="ECO:0000256" key="2">
    <source>
        <dbReference type="ARBA" id="ARBA00022723"/>
    </source>
</evidence>
<dbReference type="SMART" id="SM01253">
    <property type="entry name" value="Kin17_mid"/>
    <property type="match status" value="1"/>
</dbReference>
<evidence type="ECO:0000259" key="6">
    <source>
        <dbReference type="PROSITE" id="PS00028"/>
    </source>
</evidence>
<protein>
    <recommendedName>
        <fullName evidence="6">C2H2-type domain-containing protein</fullName>
    </recommendedName>
</protein>
<dbReference type="Pfam" id="PF25092">
    <property type="entry name" value="SH3_KIN17_C"/>
    <property type="match status" value="1"/>
</dbReference>
<dbReference type="Proteomes" id="UP001489004">
    <property type="component" value="Unassembled WGS sequence"/>
</dbReference>
<dbReference type="SUPFAM" id="SSF57667">
    <property type="entry name" value="beta-beta-alpha zinc fingers"/>
    <property type="match status" value="1"/>
</dbReference>
<feature type="domain" description="C2H2-type" evidence="6">
    <location>
        <begin position="28"/>
        <end position="50"/>
    </location>
</feature>
<dbReference type="InterPro" id="IPR014722">
    <property type="entry name" value="Rib_uL2_dom2"/>
</dbReference>
<dbReference type="Gene3D" id="1.10.10.2030">
    <property type="entry name" value="DNA/RNA-binding protein Kin17, conserved domain"/>
    <property type="match status" value="1"/>
</dbReference>
<dbReference type="GO" id="GO:0008270">
    <property type="term" value="F:zinc ion binding"/>
    <property type="evidence" value="ECO:0007669"/>
    <property type="project" value="UniProtKB-KW"/>
</dbReference>
<accession>A0AAW1Q172</accession>
<evidence type="ECO:0000313" key="8">
    <source>
        <dbReference type="Proteomes" id="UP001489004"/>
    </source>
</evidence>